<evidence type="ECO:0000313" key="1">
    <source>
        <dbReference type="EMBL" id="KIL72134.1"/>
    </source>
</evidence>
<comment type="caution">
    <text evidence="1">The sequence shown here is derived from an EMBL/GenBank/DDBJ whole genome shotgun (WGS) entry which is preliminary data.</text>
</comment>
<name>A0ABR5ANL2_BACBA</name>
<protein>
    <submittedName>
        <fullName evidence="1">Uncharacterized protein</fullName>
    </submittedName>
</protein>
<dbReference type="RefSeq" id="WP_041114684.1">
    <property type="nucleotide sequence ID" value="NZ_JARTHD010000065.1"/>
</dbReference>
<organism evidence="1 2">
    <name type="scientific">Bacillus badius</name>
    <dbReference type="NCBI Taxonomy" id="1455"/>
    <lineage>
        <taxon>Bacteria</taxon>
        <taxon>Bacillati</taxon>
        <taxon>Bacillota</taxon>
        <taxon>Bacilli</taxon>
        <taxon>Bacillales</taxon>
        <taxon>Bacillaceae</taxon>
        <taxon>Pseudobacillus</taxon>
    </lineage>
</organism>
<dbReference type="Proteomes" id="UP000031982">
    <property type="component" value="Unassembled WGS sequence"/>
</dbReference>
<sequence>MNDEILNKGCALISLYVFENEQGQPDCEVINILFETDQGDIADMFCDVEYFLRGEFDYKDEFITVGVEAEFVKSYCWDYACWEYDTEYQYTELGTLDELQKWMKGDAE</sequence>
<reference evidence="1 2" key="1">
    <citation type="submission" date="2015-01" db="EMBL/GenBank/DDBJ databases">
        <title>Genome Assembly of Bacillus badius MTCC 1458.</title>
        <authorList>
            <person name="Verma A."/>
            <person name="Khatri I."/>
            <person name="Mual P."/>
            <person name="Subramanian S."/>
            <person name="Krishnamurthi S."/>
        </authorList>
    </citation>
    <scope>NUCLEOTIDE SEQUENCE [LARGE SCALE GENOMIC DNA]</scope>
    <source>
        <strain evidence="1 2">MTCC 1458</strain>
    </source>
</reference>
<proteinExistence type="predicted"/>
<evidence type="ECO:0000313" key="2">
    <source>
        <dbReference type="Proteomes" id="UP000031982"/>
    </source>
</evidence>
<dbReference type="EMBL" id="JXLP01000037">
    <property type="protein sequence ID" value="KIL72134.1"/>
    <property type="molecule type" value="Genomic_DNA"/>
</dbReference>
<gene>
    <name evidence="1" type="ORF">SD77_3537</name>
</gene>
<accession>A0ABR5ANL2</accession>
<keyword evidence="2" id="KW-1185">Reference proteome</keyword>